<dbReference type="AlphaFoldDB" id="A0A2K8KZZ1"/>
<dbReference type="PROSITE" id="PS50883">
    <property type="entry name" value="EAL"/>
    <property type="match status" value="1"/>
</dbReference>
<evidence type="ECO:0000259" key="9">
    <source>
        <dbReference type="PROSITE" id="PS50112"/>
    </source>
</evidence>
<dbReference type="PROSITE" id="PS50885">
    <property type="entry name" value="HAMP"/>
    <property type="match status" value="1"/>
</dbReference>
<dbReference type="GO" id="GO:0016301">
    <property type="term" value="F:kinase activity"/>
    <property type="evidence" value="ECO:0007669"/>
    <property type="project" value="UniProtKB-KW"/>
</dbReference>
<dbReference type="Gene3D" id="6.10.340.10">
    <property type="match status" value="1"/>
</dbReference>
<proteinExistence type="predicted"/>
<feature type="domain" description="PAS" evidence="9">
    <location>
        <begin position="419"/>
        <end position="488"/>
    </location>
</feature>
<evidence type="ECO:0000256" key="1">
    <source>
        <dbReference type="ARBA" id="ARBA00004370"/>
    </source>
</evidence>
<protein>
    <submittedName>
        <fullName evidence="14">PAS domain S-box-containing protein/diguanylate cyclase (GGDEF) domain-containing protein</fullName>
    </submittedName>
</protein>
<dbReference type="Proteomes" id="UP000231701">
    <property type="component" value="Chromosome"/>
</dbReference>
<dbReference type="RefSeq" id="WP_198507065.1">
    <property type="nucleotide sequence ID" value="NZ_CP018799.1"/>
</dbReference>
<dbReference type="InterPro" id="IPR000700">
    <property type="entry name" value="PAS-assoc_C"/>
</dbReference>
<dbReference type="InterPro" id="IPR000160">
    <property type="entry name" value="GGDEF_dom"/>
</dbReference>
<dbReference type="InterPro" id="IPR029787">
    <property type="entry name" value="Nucleotide_cyclase"/>
</dbReference>
<evidence type="ECO:0000256" key="3">
    <source>
        <dbReference type="ARBA" id="ARBA00022679"/>
    </source>
</evidence>
<dbReference type="SMART" id="SM00304">
    <property type="entry name" value="HAMP"/>
    <property type="match status" value="1"/>
</dbReference>
<keyword evidence="5" id="KW-0418">Kinase</keyword>
<dbReference type="Gene3D" id="3.20.20.450">
    <property type="entry name" value="EAL domain"/>
    <property type="match status" value="1"/>
</dbReference>
<dbReference type="Pfam" id="PF21623">
    <property type="entry name" value="HK_sensor_dom_bact"/>
    <property type="match status" value="1"/>
</dbReference>
<dbReference type="CDD" id="cd00130">
    <property type="entry name" value="PAS"/>
    <property type="match status" value="2"/>
</dbReference>
<keyword evidence="6" id="KW-0067">ATP-binding</keyword>
<dbReference type="InterPro" id="IPR029151">
    <property type="entry name" value="Sensor-like_sf"/>
</dbReference>
<feature type="domain" description="GGDEF" evidence="13">
    <location>
        <begin position="701"/>
        <end position="839"/>
    </location>
</feature>
<keyword evidence="8" id="KW-0472">Membrane</keyword>
<dbReference type="GO" id="GO:0006355">
    <property type="term" value="P:regulation of DNA-templated transcription"/>
    <property type="evidence" value="ECO:0007669"/>
    <property type="project" value="InterPro"/>
</dbReference>
<accession>A0A2K8KZZ1</accession>
<dbReference type="SUPFAM" id="SSF55785">
    <property type="entry name" value="PYP-like sensor domain (PAS domain)"/>
    <property type="match status" value="2"/>
</dbReference>
<evidence type="ECO:0000256" key="8">
    <source>
        <dbReference type="SAM" id="Phobius"/>
    </source>
</evidence>
<sequence length="1110" mass="124688">MFIVLAILLAGAALLFFKIQDDQRKSLREGYASAVESAVSNRGVHLQVYINELSKQTRFLVQTPPVRAIARAVRNGGVDPVEGDSLAVWRARLEEIFKSFLLANPHYFQLRFIGLADNGMELVRVERLEDELVVATDARLQAKGDRDYFLETLKLADGTVGAAYISEITLNRDHGKIQLPHVQTIRASVLVFAGDGELFGMLVANLDLGSSIAEIMKPVRPGIQGYLSNQQGDFLYHPDSEKVFGFDLGQRYRWQQEMPELNLQEPEQQLSEFSKFGADSGGITTQSLNIAGQTMHMAAAKIYYDLSNPERYLTLIYGFPDALIDERTASLRNMLALGFLGILLLLGLIMSVMLRRMFSPLEQLSDGAMAVAKGARTIDLPVQAPGELGTLVDAFQQMLEGIAFQEQKVGALNQELKLSEAYASRIIETVPQGIIVVDADGRIIRVNKIAIDLFGYSLQEMLGQPVEFLMPKELIDIHRSERTEYQQGEPEDSRHMGEGGDHVAKRKDGEEFFVEVELCPLHLNGEHHVIATVSDVTQRKLAERELQIAATVFNAHEAMFITDPAANILRVNDAFLKITGYSREEVVGQNPRILKSGRHSKEFYNEMWRHITEYGVWQGEIWDRRKNGEIFPKWATISSVEDSRGRVVNYVSMFSDITAVKEAQEEALKLAYYDPLTGLPNRRRLIEQLQQNLKESARNKLFGGLLFIDLDNFKIINDTLGHDQGDALLKEVAQRLEAVLREVDTVARLGGDEFVIILHELGDDKEQAIEGARHVGEKLVAILAEPYRLKGKSFSCTGSVGATLFQGMDVSVDEIFRNSDIAMYEAKKQGRNGLRFFDPAMQATLEKRSQLESDLRDALELGQFELHYQKQVDDEGKPTGAEALIRWKHPQRGMVPPFEFIHVCEESGLIVPVGQWLMKEACHKLSQWQQHESMSHLKLSVNISMKEFMEDGFVRQVHQTIEASGVDSASLELEITESIGHSNPEELIEKLHLLRLADLKLAMDDFGTGYSSLSYLKKLPLDVLKIDQSFVRDLGVDISDESIVQAIIKVGETLGLEVIAEGVESEEQFKLLKQYGCRKFQGYYFGRPVPAEEFEQEFLFESPILEGSGV</sequence>
<gene>
    <name evidence="14" type="ORF">Ga0123461_2183</name>
</gene>
<dbReference type="EMBL" id="CP018799">
    <property type="protein sequence ID" value="ATX80588.1"/>
    <property type="molecule type" value="Genomic_DNA"/>
</dbReference>
<dbReference type="Pfam" id="PF00990">
    <property type="entry name" value="GGDEF"/>
    <property type="match status" value="1"/>
</dbReference>
<feature type="domain" description="PAC" evidence="10">
    <location>
        <begin position="617"/>
        <end position="669"/>
    </location>
</feature>
<dbReference type="CDD" id="cd01948">
    <property type="entry name" value="EAL"/>
    <property type="match status" value="1"/>
</dbReference>
<dbReference type="SUPFAM" id="SSF55073">
    <property type="entry name" value="Nucleotide cyclase"/>
    <property type="match status" value="1"/>
</dbReference>
<dbReference type="CDD" id="cd01949">
    <property type="entry name" value="GGDEF"/>
    <property type="match status" value="1"/>
</dbReference>
<dbReference type="InterPro" id="IPR003660">
    <property type="entry name" value="HAMP_dom"/>
</dbReference>
<feature type="domain" description="PAS" evidence="9">
    <location>
        <begin position="544"/>
        <end position="590"/>
    </location>
</feature>
<dbReference type="PROSITE" id="PS50113">
    <property type="entry name" value="PAC"/>
    <property type="match status" value="2"/>
</dbReference>
<name>A0A2K8KZZ1_MARES</name>
<keyword evidence="8" id="KW-1133">Transmembrane helix</keyword>
<dbReference type="SMART" id="SM00052">
    <property type="entry name" value="EAL"/>
    <property type="match status" value="1"/>
</dbReference>
<dbReference type="SUPFAM" id="SSF103190">
    <property type="entry name" value="Sensory domain-like"/>
    <property type="match status" value="1"/>
</dbReference>
<dbReference type="InterPro" id="IPR013767">
    <property type="entry name" value="PAS_fold"/>
</dbReference>
<dbReference type="SMART" id="SM00267">
    <property type="entry name" value="GGDEF"/>
    <property type="match status" value="1"/>
</dbReference>
<evidence type="ECO:0000256" key="4">
    <source>
        <dbReference type="ARBA" id="ARBA00022741"/>
    </source>
</evidence>
<keyword evidence="2" id="KW-0597">Phosphoprotein</keyword>
<dbReference type="CDD" id="cd06225">
    <property type="entry name" value="HAMP"/>
    <property type="match status" value="1"/>
</dbReference>
<dbReference type="InterPro" id="IPR000014">
    <property type="entry name" value="PAS"/>
</dbReference>
<dbReference type="GO" id="GO:0005524">
    <property type="term" value="F:ATP binding"/>
    <property type="evidence" value="ECO:0007669"/>
    <property type="project" value="UniProtKB-KW"/>
</dbReference>
<evidence type="ECO:0000313" key="14">
    <source>
        <dbReference type="EMBL" id="ATX80588.1"/>
    </source>
</evidence>
<dbReference type="PANTHER" id="PTHR44757:SF2">
    <property type="entry name" value="BIOFILM ARCHITECTURE MAINTENANCE PROTEIN MBAA"/>
    <property type="match status" value="1"/>
</dbReference>
<evidence type="ECO:0000256" key="5">
    <source>
        <dbReference type="ARBA" id="ARBA00022777"/>
    </source>
</evidence>
<dbReference type="FunFam" id="3.20.20.450:FF:000001">
    <property type="entry name" value="Cyclic di-GMP phosphodiesterase yahA"/>
    <property type="match status" value="1"/>
</dbReference>
<dbReference type="NCBIfam" id="TIGR00229">
    <property type="entry name" value="sensory_box"/>
    <property type="match status" value="2"/>
</dbReference>
<dbReference type="SMART" id="SM00086">
    <property type="entry name" value="PAC"/>
    <property type="match status" value="2"/>
</dbReference>
<evidence type="ECO:0000259" key="13">
    <source>
        <dbReference type="PROSITE" id="PS50887"/>
    </source>
</evidence>
<evidence type="ECO:0000259" key="12">
    <source>
        <dbReference type="PROSITE" id="PS50885"/>
    </source>
</evidence>
<keyword evidence="7" id="KW-0902">Two-component regulatory system</keyword>
<dbReference type="Pfam" id="PF13426">
    <property type="entry name" value="PAS_9"/>
    <property type="match status" value="1"/>
</dbReference>
<dbReference type="KEGG" id="maes:Ga0123461_2183"/>
<dbReference type="InterPro" id="IPR001633">
    <property type="entry name" value="EAL_dom"/>
</dbReference>
<evidence type="ECO:0000313" key="15">
    <source>
        <dbReference type="Proteomes" id="UP000231701"/>
    </source>
</evidence>
<dbReference type="InterPro" id="IPR052155">
    <property type="entry name" value="Biofilm_reg_signaling"/>
</dbReference>
<dbReference type="InterPro" id="IPR035919">
    <property type="entry name" value="EAL_sf"/>
</dbReference>
<organism evidence="14 15">
    <name type="scientific">Mariprofundus aestuarium</name>
    <dbReference type="NCBI Taxonomy" id="1921086"/>
    <lineage>
        <taxon>Bacteria</taxon>
        <taxon>Pseudomonadati</taxon>
        <taxon>Pseudomonadota</taxon>
        <taxon>Candidatius Mariprofundia</taxon>
        <taxon>Mariprofundales</taxon>
        <taxon>Mariprofundaceae</taxon>
        <taxon>Mariprofundus</taxon>
    </lineage>
</organism>
<dbReference type="Pfam" id="PF00563">
    <property type="entry name" value="EAL"/>
    <property type="match status" value="1"/>
</dbReference>
<dbReference type="SUPFAM" id="SSF141868">
    <property type="entry name" value="EAL domain-like"/>
    <property type="match status" value="1"/>
</dbReference>
<dbReference type="PROSITE" id="PS50887">
    <property type="entry name" value="GGDEF"/>
    <property type="match status" value="1"/>
</dbReference>
<dbReference type="PANTHER" id="PTHR44757">
    <property type="entry name" value="DIGUANYLATE CYCLASE DGCP"/>
    <property type="match status" value="1"/>
</dbReference>
<dbReference type="InterPro" id="IPR001610">
    <property type="entry name" value="PAC"/>
</dbReference>
<evidence type="ECO:0000256" key="2">
    <source>
        <dbReference type="ARBA" id="ARBA00022553"/>
    </source>
</evidence>
<feature type="domain" description="PAC" evidence="10">
    <location>
        <begin position="498"/>
        <end position="548"/>
    </location>
</feature>
<dbReference type="SMART" id="SM00091">
    <property type="entry name" value="PAS"/>
    <property type="match status" value="2"/>
</dbReference>
<dbReference type="GO" id="GO:0000160">
    <property type="term" value="P:phosphorelay signal transduction system"/>
    <property type="evidence" value="ECO:0007669"/>
    <property type="project" value="UniProtKB-KW"/>
</dbReference>
<feature type="domain" description="HAMP" evidence="12">
    <location>
        <begin position="355"/>
        <end position="407"/>
    </location>
</feature>
<dbReference type="SUPFAM" id="SSF158472">
    <property type="entry name" value="HAMP domain-like"/>
    <property type="match status" value="1"/>
</dbReference>
<dbReference type="Pfam" id="PF00989">
    <property type="entry name" value="PAS"/>
    <property type="match status" value="1"/>
</dbReference>
<dbReference type="NCBIfam" id="TIGR00254">
    <property type="entry name" value="GGDEF"/>
    <property type="match status" value="1"/>
</dbReference>
<evidence type="ECO:0000256" key="6">
    <source>
        <dbReference type="ARBA" id="ARBA00022840"/>
    </source>
</evidence>
<dbReference type="InterPro" id="IPR048760">
    <property type="entry name" value="VP0354-like_sensor_dom"/>
</dbReference>
<dbReference type="InterPro" id="IPR035965">
    <property type="entry name" value="PAS-like_dom_sf"/>
</dbReference>
<evidence type="ECO:0000259" key="10">
    <source>
        <dbReference type="PROSITE" id="PS50113"/>
    </source>
</evidence>
<dbReference type="InterPro" id="IPR043128">
    <property type="entry name" value="Rev_trsase/Diguanyl_cyclase"/>
</dbReference>
<keyword evidence="4" id="KW-0547">Nucleotide-binding</keyword>
<keyword evidence="8" id="KW-0812">Transmembrane</keyword>
<dbReference type="Gene3D" id="3.30.450.20">
    <property type="entry name" value="PAS domain"/>
    <property type="match status" value="3"/>
</dbReference>
<reference evidence="14 15" key="1">
    <citation type="submission" date="2016-12" db="EMBL/GenBank/DDBJ databases">
        <title>Isolation and genomic insights into novel planktonic Zetaproteobacteria from stratified waters of the Chesapeake Bay.</title>
        <authorList>
            <person name="McAllister S.M."/>
            <person name="Kato S."/>
            <person name="Chan C.S."/>
            <person name="Chiu B.K."/>
            <person name="Field E.K."/>
        </authorList>
    </citation>
    <scope>NUCLEOTIDE SEQUENCE [LARGE SCALE GENOMIC DNA]</scope>
    <source>
        <strain evidence="14 15">CP-5</strain>
    </source>
</reference>
<keyword evidence="15" id="KW-1185">Reference proteome</keyword>
<dbReference type="PROSITE" id="PS50112">
    <property type="entry name" value="PAS"/>
    <property type="match status" value="2"/>
</dbReference>
<evidence type="ECO:0000256" key="7">
    <source>
        <dbReference type="ARBA" id="ARBA00023012"/>
    </source>
</evidence>
<dbReference type="GO" id="GO:0016020">
    <property type="term" value="C:membrane"/>
    <property type="evidence" value="ECO:0007669"/>
    <property type="project" value="UniProtKB-SubCell"/>
</dbReference>
<dbReference type="Gene3D" id="3.30.70.270">
    <property type="match status" value="1"/>
</dbReference>
<dbReference type="Pfam" id="PF00672">
    <property type="entry name" value="HAMP"/>
    <property type="match status" value="1"/>
</dbReference>
<feature type="domain" description="EAL" evidence="11">
    <location>
        <begin position="848"/>
        <end position="1102"/>
    </location>
</feature>
<keyword evidence="3" id="KW-0808">Transferase</keyword>
<feature type="transmembrane region" description="Helical" evidence="8">
    <location>
        <begin position="334"/>
        <end position="354"/>
    </location>
</feature>
<evidence type="ECO:0000259" key="11">
    <source>
        <dbReference type="PROSITE" id="PS50883"/>
    </source>
</evidence>
<comment type="subcellular location">
    <subcellularLocation>
        <location evidence="1">Membrane</location>
    </subcellularLocation>
</comment>